<feature type="binding site" evidence="1">
    <location>
        <position position="211"/>
    </location>
    <ligand>
        <name>Mg(2+)</name>
        <dbReference type="ChEBI" id="CHEBI:18420"/>
        <label>1</label>
    </ligand>
</feature>
<feature type="binding site" evidence="1">
    <location>
        <position position="34"/>
    </location>
    <ligand>
        <name>Mg(2+)</name>
        <dbReference type="ChEBI" id="CHEBI:18420"/>
        <label>1</label>
    </ligand>
</feature>
<feature type="binding site" evidence="1">
    <location>
        <position position="210"/>
    </location>
    <ligand>
        <name>Mg(2+)</name>
        <dbReference type="ChEBI" id="CHEBI:18420"/>
        <label>1</label>
    </ligand>
</feature>
<dbReference type="STRING" id="463301.SAMN04487955_107134"/>
<evidence type="ECO:0000313" key="2">
    <source>
        <dbReference type="EMBL" id="SFU74027.1"/>
    </source>
</evidence>
<dbReference type="GO" id="GO:0046872">
    <property type="term" value="F:metal ion binding"/>
    <property type="evidence" value="ECO:0007669"/>
    <property type="project" value="UniProtKB-KW"/>
</dbReference>
<dbReference type="InterPro" id="IPR036705">
    <property type="entry name" value="Ribosyl_crysJ1_sf"/>
</dbReference>
<dbReference type="GO" id="GO:0016787">
    <property type="term" value="F:hydrolase activity"/>
    <property type="evidence" value="ECO:0007669"/>
    <property type="project" value="UniProtKB-KW"/>
</dbReference>
<comment type="cofactor">
    <cofactor evidence="1">
        <name>Mg(2+)</name>
        <dbReference type="ChEBI" id="CHEBI:18420"/>
    </cofactor>
    <text evidence="1">Binds 2 magnesium ions per subunit.</text>
</comment>
<feature type="binding site" evidence="1">
    <location>
        <position position="35"/>
    </location>
    <ligand>
        <name>Mg(2+)</name>
        <dbReference type="ChEBI" id="CHEBI:18420"/>
        <label>1</label>
    </ligand>
</feature>
<feature type="binding site" evidence="1">
    <location>
        <position position="36"/>
    </location>
    <ligand>
        <name>Mg(2+)</name>
        <dbReference type="ChEBI" id="CHEBI:18420"/>
        <label>1</label>
    </ligand>
</feature>
<dbReference type="Proteomes" id="UP000198693">
    <property type="component" value="Unassembled WGS sequence"/>
</dbReference>
<proteinExistence type="predicted"/>
<feature type="binding site" evidence="1">
    <location>
        <position position="208"/>
    </location>
    <ligand>
        <name>Mg(2+)</name>
        <dbReference type="ChEBI" id="CHEBI:18420"/>
        <label>1</label>
    </ligand>
</feature>
<name>A0A1I7IM91_9GAMM</name>
<gene>
    <name evidence="2" type="ORF">SAMN04487955_107134</name>
</gene>
<organism evidence="2 3">
    <name type="scientific">Halomonas korlensis</name>
    <dbReference type="NCBI Taxonomy" id="463301"/>
    <lineage>
        <taxon>Bacteria</taxon>
        <taxon>Pseudomonadati</taxon>
        <taxon>Pseudomonadota</taxon>
        <taxon>Gammaproteobacteria</taxon>
        <taxon>Oceanospirillales</taxon>
        <taxon>Halomonadaceae</taxon>
        <taxon>Halomonas</taxon>
    </lineage>
</organism>
<dbReference type="EMBL" id="FPBP01000007">
    <property type="protein sequence ID" value="SFU74027.1"/>
    <property type="molecule type" value="Genomic_DNA"/>
</dbReference>
<dbReference type="InterPro" id="IPR005502">
    <property type="entry name" value="Ribosyl_crysJ1"/>
</dbReference>
<dbReference type="RefSeq" id="WP_089795877.1">
    <property type="nucleotide sequence ID" value="NZ_FPBP01000007.1"/>
</dbReference>
<protein>
    <submittedName>
        <fullName evidence="2">ADP-ribosylglycohydrolase</fullName>
    </submittedName>
</protein>
<reference evidence="3" key="1">
    <citation type="submission" date="2016-10" db="EMBL/GenBank/DDBJ databases">
        <authorList>
            <person name="Varghese N."/>
            <person name="Submissions S."/>
        </authorList>
    </citation>
    <scope>NUCLEOTIDE SEQUENCE [LARGE SCALE GENOMIC DNA]</scope>
    <source>
        <strain evidence="3">CGMCC 1.6981</strain>
    </source>
</reference>
<evidence type="ECO:0000256" key="1">
    <source>
        <dbReference type="PIRSR" id="PIRSR605502-1"/>
    </source>
</evidence>
<keyword evidence="2" id="KW-0378">Hydrolase</keyword>
<evidence type="ECO:0000313" key="3">
    <source>
        <dbReference type="Proteomes" id="UP000198693"/>
    </source>
</evidence>
<keyword evidence="3" id="KW-1185">Reference proteome</keyword>
<dbReference type="Pfam" id="PF03747">
    <property type="entry name" value="ADP_ribosyl_GH"/>
    <property type="match status" value="1"/>
</dbReference>
<dbReference type="Gene3D" id="1.10.4080.10">
    <property type="entry name" value="ADP-ribosylation/Crystallin J1"/>
    <property type="match status" value="1"/>
</dbReference>
<dbReference type="InterPro" id="IPR050792">
    <property type="entry name" value="ADP-ribosylglycohydrolase"/>
</dbReference>
<dbReference type="PANTHER" id="PTHR16222:SF12">
    <property type="entry name" value="ADP-RIBOSYLGLYCOHYDROLASE-RELATED"/>
    <property type="match status" value="1"/>
</dbReference>
<accession>A0A1I7IM91</accession>
<dbReference type="SUPFAM" id="SSF101478">
    <property type="entry name" value="ADP-ribosylglycohydrolase"/>
    <property type="match status" value="1"/>
</dbReference>
<sequence length="257" mass="27516">MLGAILGDIIGSVHEGAGTKHRDFPLFVAQSTFTDDTVLSVAVAEALLHGGDYVPHFHAYYHRYPGAGFGGNFARWAERRDTTPYYSWGNGSAMRVSPVGFAATSLDDALAEAKRSASVTHNHPDGIRGAQAVAAAIYLARDGAGKAQIKRQIASRFGYDLDTRLDALRPGYRFDVSCQGSVPPSIVAFLESDSVESAIRNAISLGGDADTMACIAGGIAEAFHGGLPDELHKEAMRRLDSPLRDVVDAFRARFMTV</sequence>
<dbReference type="PANTHER" id="PTHR16222">
    <property type="entry name" value="ADP-RIBOSYLGLYCOHYDROLASE"/>
    <property type="match status" value="1"/>
</dbReference>
<keyword evidence="1" id="KW-0479">Metal-binding</keyword>
<keyword evidence="1" id="KW-0460">Magnesium</keyword>
<dbReference type="OrthoDB" id="9798107at2"/>
<dbReference type="AlphaFoldDB" id="A0A1I7IM91"/>